<sequence>MKAIYGIGDIHLAGYPEWIFKVGDKFIEWLDSFYFGDKKESEVILTGDVTSKDLLPGLIIDQLERLIEVLERKFSHIYICMGNHDLKKWHGKLQHPLIAIGKRPSITVIEKHGTIKTPLGFNVLFLPFQKITGTNCEDFYNSMPPEFTIPYDVIVGHFAKKDNFLYKKGVNTDLFKTREWFLGHIHNRPEKEYLGSVYSLNPTEEKCKYPRCMKKVTKENIEDINLPKFLTYKTIAYPDKPTLDSSMVEVFTVKNCPNKLAAQEYYKELFIKGIEKEKEDIKDVTVTTTSDKTFKNYHEAFDSWISETGTKVSRQVYKLVNSMLKETEEN</sequence>
<feature type="domain" description="Calcineurin-like phosphoesterase" evidence="1">
    <location>
        <begin position="4"/>
        <end position="187"/>
    </location>
</feature>
<dbReference type="Pfam" id="PF00149">
    <property type="entry name" value="Metallophos"/>
    <property type="match status" value="1"/>
</dbReference>
<dbReference type="InterPro" id="IPR029052">
    <property type="entry name" value="Metallo-depent_PP-like"/>
</dbReference>
<protein>
    <recommendedName>
        <fullName evidence="1">Calcineurin-like phosphoesterase domain-containing protein</fullName>
    </recommendedName>
</protein>
<organism evidence="2 3">
    <name type="scientific">Streblomastix strix</name>
    <dbReference type="NCBI Taxonomy" id="222440"/>
    <lineage>
        <taxon>Eukaryota</taxon>
        <taxon>Metamonada</taxon>
        <taxon>Preaxostyla</taxon>
        <taxon>Oxymonadida</taxon>
        <taxon>Streblomastigidae</taxon>
        <taxon>Streblomastix</taxon>
    </lineage>
</organism>
<proteinExistence type="predicted"/>
<dbReference type="EMBL" id="SNRW01024425">
    <property type="protein sequence ID" value="KAA6362280.1"/>
    <property type="molecule type" value="Genomic_DNA"/>
</dbReference>
<gene>
    <name evidence="2" type="ORF">EZS28_042193</name>
</gene>
<evidence type="ECO:0000313" key="3">
    <source>
        <dbReference type="Proteomes" id="UP000324800"/>
    </source>
</evidence>
<evidence type="ECO:0000313" key="2">
    <source>
        <dbReference type="EMBL" id="KAA6362280.1"/>
    </source>
</evidence>
<dbReference type="AlphaFoldDB" id="A0A5J4TW44"/>
<dbReference type="GO" id="GO:0016787">
    <property type="term" value="F:hydrolase activity"/>
    <property type="evidence" value="ECO:0007669"/>
    <property type="project" value="InterPro"/>
</dbReference>
<dbReference type="SUPFAM" id="SSF56300">
    <property type="entry name" value="Metallo-dependent phosphatases"/>
    <property type="match status" value="1"/>
</dbReference>
<comment type="caution">
    <text evidence="2">The sequence shown here is derived from an EMBL/GenBank/DDBJ whole genome shotgun (WGS) entry which is preliminary data.</text>
</comment>
<dbReference type="Gene3D" id="3.60.21.10">
    <property type="match status" value="1"/>
</dbReference>
<name>A0A5J4TW44_9EUKA</name>
<accession>A0A5J4TW44</accession>
<dbReference type="Proteomes" id="UP000324800">
    <property type="component" value="Unassembled WGS sequence"/>
</dbReference>
<dbReference type="InterPro" id="IPR004843">
    <property type="entry name" value="Calcineurin-like_PHP"/>
</dbReference>
<reference evidence="2 3" key="1">
    <citation type="submission" date="2019-03" db="EMBL/GenBank/DDBJ databases">
        <title>Single cell metagenomics reveals metabolic interactions within the superorganism composed of flagellate Streblomastix strix and complex community of Bacteroidetes bacteria on its surface.</title>
        <authorList>
            <person name="Treitli S.C."/>
            <person name="Kolisko M."/>
            <person name="Husnik F."/>
            <person name="Keeling P."/>
            <person name="Hampl V."/>
        </authorList>
    </citation>
    <scope>NUCLEOTIDE SEQUENCE [LARGE SCALE GENOMIC DNA]</scope>
    <source>
        <strain evidence="2">ST1C</strain>
    </source>
</reference>
<evidence type="ECO:0000259" key="1">
    <source>
        <dbReference type="Pfam" id="PF00149"/>
    </source>
</evidence>